<dbReference type="AlphaFoldDB" id="A0A3Q0J471"/>
<dbReference type="PANTHER" id="PTHR33327">
    <property type="entry name" value="ENDONUCLEASE"/>
    <property type="match status" value="1"/>
</dbReference>
<dbReference type="Proteomes" id="UP000079169">
    <property type="component" value="Unplaced"/>
</dbReference>
<dbReference type="InterPro" id="IPR055469">
    <property type="entry name" value="DUF7041"/>
</dbReference>
<protein>
    <submittedName>
        <fullName evidence="3">Uncharacterized protein LOC113469639</fullName>
    </submittedName>
</protein>
<dbReference type="GeneID" id="113469639"/>
<name>A0A3Q0J471_DIACI</name>
<reference evidence="3" key="1">
    <citation type="submission" date="2025-08" db="UniProtKB">
        <authorList>
            <consortium name="RefSeq"/>
        </authorList>
    </citation>
    <scope>IDENTIFICATION</scope>
</reference>
<dbReference type="RefSeq" id="XP_026683292.1">
    <property type="nucleotide sequence ID" value="XM_026827491.1"/>
</dbReference>
<evidence type="ECO:0000313" key="2">
    <source>
        <dbReference type="Proteomes" id="UP000079169"/>
    </source>
</evidence>
<dbReference type="PaxDb" id="121845-A0A3Q0J471"/>
<dbReference type="Pfam" id="PF23055">
    <property type="entry name" value="DUF7041"/>
    <property type="match status" value="1"/>
</dbReference>
<gene>
    <name evidence="3" type="primary">LOC113469639</name>
</gene>
<dbReference type="PANTHER" id="PTHR33327:SF3">
    <property type="entry name" value="RNA-DIRECTED DNA POLYMERASE"/>
    <property type="match status" value="1"/>
</dbReference>
<evidence type="ECO:0000313" key="3">
    <source>
        <dbReference type="RefSeq" id="XP_026683292.1"/>
    </source>
</evidence>
<keyword evidence="2" id="KW-1185">Reference proteome</keyword>
<accession>A0A3Q0J471</accession>
<dbReference type="STRING" id="121845.A0A3Q0J471"/>
<sequence length="210" mass="23368">MNPTVLYSLTITFPHIICSNRYLQKKEIKAVGTVQVNRFSNPPFSSDKVFKKEPRGSTEEVISADGITSESTKFGYIISALPSRFATEVKDVLLSPPTSNPYTKLRNELIRRLCAAQEKTRQLLERKKISDRKPSQFLRHLQSLADPSISEPLLKTLWMSRLPKCVQVALAIIKDQSLADLASPADNIIDATRPLLSTVAETSSKSGKVP</sequence>
<evidence type="ECO:0000259" key="1">
    <source>
        <dbReference type="Pfam" id="PF23055"/>
    </source>
</evidence>
<feature type="domain" description="DUF7041" evidence="1">
    <location>
        <begin position="59"/>
        <end position="124"/>
    </location>
</feature>
<dbReference type="KEGG" id="dci:113469639"/>
<proteinExistence type="predicted"/>
<organism evidence="2 3">
    <name type="scientific">Diaphorina citri</name>
    <name type="common">Asian citrus psyllid</name>
    <dbReference type="NCBI Taxonomy" id="121845"/>
    <lineage>
        <taxon>Eukaryota</taxon>
        <taxon>Metazoa</taxon>
        <taxon>Ecdysozoa</taxon>
        <taxon>Arthropoda</taxon>
        <taxon>Hexapoda</taxon>
        <taxon>Insecta</taxon>
        <taxon>Pterygota</taxon>
        <taxon>Neoptera</taxon>
        <taxon>Paraneoptera</taxon>
        <taxon>Hemiptera</taxon>
        <taxon>Sternorrhyncha</taxon>
        <taxon>Psylloidea</taxon>
        <taxon>Psyllidae</taxon>
        <taxon>Diaphorininae</taxon>
        <taxon>Diaphorina</taxon>
    </lineage>
</organism>